<feature type="region of interest" description="Disordered" evidence="1">
    <location>
        <begin position="74"/>
        <end position="114"/>
    </location>
</feature>
<evidence type="ECO:0000256" key="2">
    <source>
        <dbReference type="SAM" id="Phobius"/>
    </source>
</evidence>
<organism evidence="3 4">
    <name type="scientific">Sinosporangium album</name>
    <dbReference type="NCBI Taxonomy" id="504805"/>
    <lineage>
        <taxon>Bacteria</taxon>
        <taxon>Bacillati</taxon>
        <taxon>Actinomycetota</taxon>
        <taxon>Actinomycetes</taxon>
        <taxon>Streptosporangiales</taxon>
        <taxon>Streptosporangiaceae</taxon>
        <taxon>Sinosporangium</taxon>
    </lineage>
</organism>
<evidence type="ECO:0000256" key="1">
    <source>
        <dbReference type="SAM" id="MobiDB-lite"/>
    </source>
</evidence>
<dbReference type="EMBL" id="FNCN01000017">
    <property type="protein sequence ID" value="SDH52092.1"/>
    <property type="molecule type" value="Genomic_DNA"/>
</dbReference>
<evidence type="ECO:0000313" key="3">
    <source>
        <dbReference type="EMBL" id="SDH52092.1"/>
    </source>
</evidence>
<sequence>MGGRPESADADAEPPQIGRRRSPEDAGPPPPRAGMWSPYDEGPRSRRPIFLAIGGFGLLVAGGIGLAFLANTPSTPPAASPSPTPNPSLSDIPQRPGGEYGYAASRTTDPSPLTLKEAFGKTKVTRDKRSYTMTVRRHDKKCKSAITGSKITKAVNDGKCTQVIRASFRDKSGKIIGTIGVANMRNSAAVSKVVSAGAGKERKDYVKPLPGKDKATKPLGDGEAIAGVWKHGHYAVMLWFQFKDGRLPDKNERKQLNQAAVDIAELTVFRALDSRTLTGKPPQ</sequence>
<feature type="compositionally biased region" description="Pro residues" evidence="1">
    <location>
        <begin position="74"/>
        <end position="86"/>
    </location>
</feature>
<keyword evidence="4" id="KW-1185">Reference proteome</keyword>
<reference evidence="3 4" key="1">
    <citation type="submission" date="2016-10" db="EMBL/GenBank/DDBJ databases">
        <authorList>
            <person name="de Groot N.N."/>
        </authorList>
    </citation>
    <scope>NUCLEOTIDE SEQUENCE [LARGE SCALE GENOMIC DNA]</scope>
    <source>
        <strain evidence="3 4">CPCC 201354</strain>
    </source>
</reference>
<dbReference type="Proteomes" id="UP000198923">
    <property type="component" value="Unassembled WGS sequence"/>
</dbReference>
<accession>A0A1G8D323</accession>
<dbReference type="AlphaFoldDB" id="A0A1G8D323"/>
<keyword evidence="2" id="KW-0472">Membrane</keyword>
<gene>
    <name evidence="3" type="ORF">SAMN05421505_11776</name>
</gene>
<evidence type="ECO:0000313" key="4">
    <source>
        <dbReference type="Proteomes" id="UP000198923"/>
    </source>
</evidence>
<feature type="region of interest" description="Disordered" evidence="1">
    <location>
        <begin position="1"/>
        <end position="40"/>
    </location>
</feature>
<proteinExistence type="predicted"/>
<keyword evidence="2" id="KW-0812">Transmembrane</keyword>
<protein>
    <submittedName>
        <fullName evidence="3">Uncharacterized protein</fullName>
    </submittedName>
</protein>
<dbReference type="STRING" id="504805.SAMN05421505_11776"/>
<feature type="transmembrane region" description="Helical" evidence="2">
    <location>
        <begin position="49"/>
        <end position="70"/>
    </location>
</feature>
<name>A0A1G8D323_9ACTN</name>
<keyword evidence="2" id="KW-1133">Transmembrane helix</keyword>